<dbReference type="PANTHER" id="PTHR48084">
    <property type="entry name" value="2-OXOGLUTARATE OXIDOREDUCTASE SUBUNIT KORB-RELATED"/>
    <property type="match status" value="1"/>
</dbReference>
<sequence>MTQTELPFPGLPNGLSGVPTADAPQNRKEFASDQEVRWCPGCGDYAVLAAVQGFLPDLGLKRENIVFVSGIGCAARFPYYLDTYGMHSIHGRAPAIATGLATTRGDLSVWVVTGDGDALSIGGNHLIHALRRNVNMTILLFNNRIYGLTKGQYSPTSELGKVTKSTPMGSLDNPFNPISLALGAEGTFIARTIDSDRKHLTSVLSAAAAHRGTSLVEIYQNCPIFNDGAFDAVKDPETKQDAIIPLVHGEPIRFGAPDEGGRGSRGVLRDPGTGELRIVDVAADGSTDGVPADALLVHDAHADDPATAFALSRLTNAGHLNQAPIGIFRQVEQSTYDDLARDQIATARGEADDVGNALSGLLHGGDTWTVV</sequence>
<keyword evidence="1 4" id="KW-0560">Oxidoreductase</keyword>
<dbReference type="GO" id="GO:0030976">
    <property type="term" value="F:thiamine pyrophosphate binding"/>
    <property type="evidence" value="ECO:0007669"/>
    <property type="project" value="InterPro"/>
</dbReference>
<organism evidence="4">
    <name type="scientific">uncultured Nocardioidaceae bacterium</name>
    <dbReference type="NCBI Taxonomy" id="253824"/>
    <lineage>
        <taxon>Bacteria</taxon>
        <taxon>Bacillati</taxon>
        <taxon>Actinomycetota</taxon>
        <taxon>Actinomycetes</taxon>
        <taxon>Propionibacteriales</taxon>
        <taxon>Nocardioidaceae</taxon>
        <taxon>environmental samples</taxon>
    </lineage>
</organism>
<dbReference type="SUPFAM" id="SSF52518">
    <property type="entry name" value="Thiamin diphosphate-binding fold (THDP-binding)"/>
    <property type="match status" value="1"/>
</dbReference>
<dbReference type="AlphaFoldDB" id="A0A6J4MJ73"/>
<evidence type="ECO:0000256" key="1">
    <source>
        <dbReference type="ARBA" id="ARBA00023002"/>
    </source>
</evidence>
<dbReference type="CDD" id="cd03375">
    <property type="entry name" value="TPP_OGFOR"/>
    <property type="match status" value="1"/>
</dbReference>
<feature type="domain" description="Thiamine pyrophosphate enzyme TPP-binding" evidence="3">
    <location>
        <begin position="74"/>
        <end position="218"/>
    </location>
</feature>
<dbReference type="GO" id="GO:0000287">
    <property type="term" value="F:magnesium ion binding"/>
    <property type="evidence" value="ECO:0007669"/>
    <property type="project" value="UniProtKB-ARBA"/>
</dbReference>
<dbReference type="InterPro" id="IPR029061">
    <property type="entry name" value="THDP-binding"/>
</dbReference>
<dbReference type="PANTHER" id="PTHR48084:SF4">
    <property type="entry name" value="2-OXOGLUTARATE OXIDOREDUCTASE SUBUNIT KORB"/>
    <property type="match status" value="1"/>
</dbReference>
<dbReference type="GO" id="GO:0016625">
    <property type="term" value="F:oxidoreductase activity, acting on the aldehyde or oxo group of donors, iron-sulfur protein as acceptor"/>
    <property type="evidence" value="ECO:0007669"/>
    <property type="project" value="UniProtKB-ARBA"/>
</dbReference>
<dbReference type="InterPro" id="IPR011766">
    <property type="entry name" value="TPP_enzyme_TPP-bd"/>
</dbReference>
<evidence type="ECO:0000256" key="2">
    <source>
        <dbReference type="SAM" id="MobiDB-lite"/>
    </source>
</evidence>
<dbReference type="InterPro" id="IPR051457">
    <property type="entry name" value="2-oxoacid:Fd_oxidoreductase"/>
</dbReference>
<dbReference type="EMBL" id="CADCUJ010000093">
    <property type="protein sequence ID" value="CAA9361107.1"/>
    <property type="molecule type" value="Genomic_DNA"/>
</dbReference>
<evidence type="ECO:0000259" key="3">
    <source>
        <dbReference type="Pfam" id="PF02775"/>
    </source>
</evidence>
<reference evidence="4" key="1">
    <citation type="submission" date="2020-02" db="EMBL/GenBank/DDBJ databases">
        <authorList>
            <person name="Meier V. D."/>
        </authorList>
    </citation>
    <scope>NUCLEOTIDE SEQUENCE</scope>
    <source>
        <strain evidence="4">AVDCRST_MAG72</strain>
    </source>
</reference>
<dbReference type="Pfam" id="PF02775">
    <property type="entry name" value="TPP_enzyme_C"/>
    <property type="match status" value="1"/>
</dbReference>
<protein>
    <submittedName>
        <fullName evidence="4">2-oxoglutarate/2-oxoacid ferredoxin oxidoreductase, beta subunit</fullName>
        <ecNumber evidence="4">1.2.7.-</ecNumber>
    </submittedName>
</protein>
<name>A0A6J4MJ73_9ACTN</name>
<evidence type="ECO:0000313" key="4">
    <source>
        <dbReference type="EMBL" id="CAA9361107.1"/>
    </source>
</evidence>
<dbReference type="Gene3D" id="3.40.50.970">
    <property type="match status" value="1"/>
</dbReference>
<feature type="region of interest" description="Disordered" evidence="2">
    <location>
        <begin position="1"/>
        <end position="24"/>
    </location>
</feature>
<dbReference type="EC" id="1.2.7.-" evidence="4"/>
<proteinExistence type="predicted"/>
<gene>
    <name evidence="4" type="ORF">AVDCRST_MAG72-2247</name>
</gene>
<accession>A0A6J4MJ73</accession>
<dbReference type="GO" id="GO:0045333">
    <property type="term" value="P:cellular respiration"/>
    <property type="evidence" value="ECO:0007669"/>
    <property type="project" value="UniProtKB-ARBA"/>
</dbReference>